<proteinExistence type="predicted"/>
<dbReference type="VEuPathDB" id="FungiDB:HpaG804650"/>
<dbReference type="EnsemblProtists" id="HpaT804650">
    <property type="protein sequence ID" value="HpaP804650"/>
    <property type="gene ID" value="HpaG804650"/>
</dbReference>
<sequence length="182" mass="20672">MRCQRRQKSDVVNSHILKRDSDEKEKNWRCSMRDKLKLFKKESRASGNDAHCARKAALSEEAQRVLAEQRAREERIIAEARRVSEQQANAGRAWQQVQFNEAEVEKRLREAEERVYARAMRETTARAATVKTSLQPHLPTASSVVVQASGATKIPLAKDLKLNIPVLTGKDLRKGLGADFKH</sequence>
<accession>M4BED2</accession>
<evidence type="ECO:0000313" key="3">
    <source>
        <dbReference type="Proteomes" id="UP000011713"/>
    </source>
</evidence>
<dbReference type="Proteomes" id="UP000011713">
    <property type="component" value="Unassembled WGS sequence"/>
</dbReference>
<dbReference type="EMBL" id="JH598174">
    <property type="status" value="NOT_ANNOTATED_CDS"/>
    <property type="molecule type" value="Genomic_DNA"/>
</dbReference>
<name>M4BED2_HYAAE</name>
<reference evidence="2" key="2">
    <citation type="submission" date="2015-06" db="UniProtKB">
        <authorList>
            <consortium name="EnsemblProtists"/>
        </authorList>
    </citation>
    <scope>IDENTIFICATION</scope>
    <source>
        <strain evidence="2">Emoy2</strain>
    </source>
</reference>
<dbReference type="AlphaFoldDB" id="M4BED2"/>
<dbReference type="InParanoid" id="M4BED2"/>
<reference evidence="3" key="1">
    <citation type="journal article" date="2010" name="Science">
        <title>Signatures of adaptation to obligate biotrophy in the Hyaloperonospora arabidopsidis genome.</title>
        <authorList>
            <person name="Baxter L."/>
            <person name="Tripathy S."/>
            <person name="Ishaque N."/>
            <person name="Boot N."/>
            <person name="Cabral A."/>
            <person name="Kemen E."/>
            <person name="Thines M."/>
            <person name="Ah-Fong A."/>
            <person name="Anderson R."/>
            <person name="Badejoko W."/>
            <person name="Bittner-Eddy P."/>
            <person name="Boore J.L."/>
            <person name="Chibucos M.C."/>
            <person name="Coates M."/>
            <person name="Dehal P."/>
            <person name="Delehaunty K."/>
            <person name="Dong S."/>
            <person name="Downton P."/>
            <person name="Dumas B."/>
            <person name="Fabro G."/>
            <person name="Fronick C."/>
            <person name="Fuerstenberg S.I."/>
            <person name="Fulton L."/>
            <person name="Gaulin E."/>
            <person name="Govers F."/>
            <person name="Hughes L."/>
            <person name="Humphray S."/>
            <person name="Jiang R.H."/>
            <person name="Judelson H."/>
            <person name="Kamoun S."/>
            <person name="Kyung K."/>
            <person name="Meijer H."/>
            <person name="Minx P."/>
            <person name="Morris P."/>
            <person name="Nelson J."/>
            <person name="Phuntumart V."/>
            <person name="Qutob D."/>
            <person name="Rehmany A."/>
            <person name="Rougon-Cardoso A."/>
            <person name="Ryden P."/>
            <person name="Torto-Alalibo T."/>
            <person name="Studholme D."/>
            <person name="Wang Y."/>
            <person name="Win J."/>
            <person name="Wood J."/>
            <person name="Clifton S.W."/>
            <person name="Rogers J."/>
            <person name="Van den Ackerveken G."/>
            <person name="Jones J.D."/>
            <person name="McDowell J.M."/>
            <person name="Beynon J."/>
            <person name="Tyler B.M."/>
        </authorList>
    </citation>
    <scope>NUCLEOTIDE SEQUENCE [LARGE SCALE GENOMIC DNA]</scope>
    <source>
        <strain evidence="3">Emoy2</strain>
    </source>
</reference>
<dbReference type="HOGENOM" id="CLU_1484712_0_0_1"/>
<organism evidence="2 3">
    <name type="scientific">Hyaloperonospora arabidopsidis (strain Emoy2)</name>
    <name type="common">Downy mildew agent</name>
    <name type="synonym">Peronospora arabidopsidis</name>
    <dbReference type="NCBI Taxonomy" id="559515"/>
    <lineage>
        <taxon>Eukaryota</taxon>
        <taxon>Sar</taxon>
        <taxon>Stramenopiles</taxon>
        <taxon>Oomycota</taxon>
        <taxon>Peronosporomycetes</taxon>
        <taxon>Peronosporales</taxon>
        <taxon>Peronosporaceae</taxon>
        <taxon>Hyaloperonospora</taxon>
    </lineage>
</organism>
<keyword evidence="3" id="KW-1185">Reference proteome</keyword>
<protein>
    <submittedName>
        <fullName evidence="2">Uncharacterized protein</fullName>
    </submittedName>
</protein>
<evidence type="ECO:0000313" key="2">
    <source>
        <dbReference type="EnsemblProtists" id="HpaP804650"/>
    </source>
</evidence>
<evidence type="ECO:0000256" key="1">
    <source>
        <dbReference type="SAM" id="MobiDB-lite"/>
    </source>
</evidence>
<feature type="region of interest" description="Disordered" evidence="1">
    <location>
        <begin position="1"/>
        <end position="24"/>
    </location>
</feature>